<dbReference type="EMBL" id="CP001998">
    <property type="protein sequence ID" value="ADE55736.1"/>
    <property type="molecule type" value="Genomic_DNA"/>
</dbReference>
<dbReference type="eggNOG" id="COG0803">
    <property type="taxonomic scope" value="Bacteria"/>
</dbReference>
<dbReference type="KEGG" id="caa:Caka_2721"/>
<protein>
    <submittedName>
        <fullName evidence="1">Uncharacterized protein</fullName>
    </submittedName>
</protein>
<accession>D5EQ03</accession>
<proteinExistence type="predicted"/>
<dbReference type="HOGENOM" id="CLU_634176_0_0_0"/>
<keyword evidence="2" id="KW-1185">Reference proteome</keyword>
<evidence type="ECO:0000313" key="2">
    <source>
        <dbReference type="Proteomes" id="UP000000925"/>
    </source>
</evidence>
<organism evidence="1 2">
    <name type="scientific">Coraliomargarita akajimensis (strain DSM 45221 / IAM 15411 / JCM 23193 / KCTC 12865 / 04OKA010-24)</name>
    <dbReference type="NCBI Taxonomy" id="583355"/>
    <lineage>
        <taxon>Bacteria</taxon>
        <taxon>Pseudomonadati</taxon>
        <taxon>Verrucomicrobiota</taxon>
        <taxon>Opitutia</taxon>
        <taxon>Puniceicoccales</taxon>
        <taxon>Coraliomargaritaceae</taxon>
        <taxon>Coraliomargarita</taxon>
    </lineage>
</organism>
<evidence type="ECO:0000313" key="1">
    <source>
        <dbReference type="EMBL" id="ADE55736.1"/>
    </source>
</evidence>
<dbReference type="Proteomes" id="UP000000925">
    <property type="component" value="Chromosome"/>
</dbReference>
<sequence length="432" mass="46547">MSQSLQTRPIFLLLAGAVTLLVGILIGNRIGGGAGTLKPSPVAAEQASPDAAERALAATDEVTFELAADAPAAALSPELARLSEFLQISKEDPLLAAEDALGSANDLDRISKMALLLAGASSEDMPGIAELITAQRNGFEEMQQLSMLYYAWGRLDAPTAVAHAEAQGGRRSGMGVAVALSSWASLDPASARTWVDGMESPERYQRGLLIGWSENSPLQALQYLSQQGSESNLMNRWVAPSMARNLVAARGVTALDDLAAMPSGRNRNQLLERLADELGETQPEATAARLTQIDDPEILKTAVPEVAQEWAQNDPQAAVDFVNNYTENTELYSEAMAEVVEEWAEREPYEAGKFLNEQPATPALDRSVAEYSREVAQVDPEGAMSFAVSVYDEKLRTDTISRVARDWQRKDAAAYQAWAEANPELAPKAGEE</sequence>
<dbReference type="RefSeq" id="WP_013044458.1">
    <property type="nucleotide sequence ID" value="NC_014008.1"/>
</dbReference>
<dbReference type="OrthoDB" id="9759518at2"/>
<gene>
    <name evidence="1" type="ordered locus">Caka_2721</name>
</gene>
<dbReference type="AlphaFoldDB" id="D5EQ03"/>
<reference evidence="1 2" key="1">
    <citation type="journal article" date="2010" name="Stand. Genomic Sci.">
        <title>Complete genome sequence of Coraliomargarita akajimensis type strain (04OKA010-24).</title>
        <authorList>
            <person name="Mavromatis K."/>
            <person name="Abt B."/>
            <person name="Brambilla E."/>
            <person name="Lapidus A."/>
            <person name="Copeland A."/>
            <person name="Deshpande S."/>
            <person name="Nolan M."/>
            <person name="Lucas S."/>
            <person name="Tice H."/>
            <person name="Cheng J.F."/>
            <person name="Han C."/>
            <person name="Detter J.C."/>
            <person name="Woyke T."/>
            <person name="Goodwin L."/>
            <person name="Pitluck S."/>
            <person name="Held B."/>
            <person name="Brettin T."/>
            <person name="Tapia R."/>
            <person name="Ivanova N."/>
            <person name="Mikhailova N."/>
            <person name="Pati A."/>
            <person name="Liolios K."/>
            <person name="Chen A."/>
            <person name="Palaniappan K."/>
            <person name="Land M."/>
            <person name="Hauser L."/>
            <person name="Chang Y.J."/>
            <person name="Jeffries C.D."/>
            <person name="Rohde M."/>
            <person name="Goker M."/>
            <person name="Bristow J."/>
            <person name="Eisen J.A."/>
            <person name="Markowitz V."/>
            <person name="Hugenholtz P."/>
            <person name="Klenk H.P."/>
            <person name="Kyrpides N.C."/>
        </authorList>
    </citation>
    <scope>NUCLEOTIDE SEQUENCE [LARGE SCALE GENOMIC DNA]</scope>
    <source>
        <strain evidence="2">DSM 45221 / IAM 15411 / JCM 23193 / KCTC 12865</strain>
    </source>
</reference>
<name>D5EQ03_CORAD</name>